<gene>
    <name evidence="2" type="ORF">BJI46_06095</name>
</gene>
<protein>
    <submittedName>
        <fullName evidence="2">Uncharacterized protein</fullName>
    </submittedName>
</protein>
<evidence type="ECO:0000313" key="2">
    <source>
        <dbReference type="EMBL" id="OEY91711.1"/>
    </source>
</evidence>
<feature type="signal peptide" evidence="1">
    <location>
        <begin position="1"/>
        <end position="25"/>
    </location>
</feature>
<feature type="chain" id="PRO_5043144541" evidence="1">
    <location>
        <begin position="26"/>
        <end position="250"/>
    </location>
</feature>
<evidence type="ECO:0000256" key="1">
    <source>
        <dbReference type="SAM" id="SignalP"/>
    </source>
</evidence>
<dbReference type="EMBL" id="MKKK01000073">
    <property type="protein sequence ID" value="OEY91711.1"/>
    <property type="molecule type" value="Genomic_DNA"/>
</dbReference>
<dbReference type="STRING" id="1262585.BJI46_06095"/>
<sequence length="250" mass="28104">MNKKNMMCFVGLVSLYSGLICSAYADDQPPVQLSKSLEAIIDDNKMVISEYSVTLTLKPDVATQTIQVIFPDDAKLPTLLKNHVRRLAQQTPLSHFPTQQVNANSETQQGTSQNTVQTNKIEPKQETKFYPVYQKTFEFLPIGKAVAKVIRPRINHSTCKWLQQKNVPMNGHNLQVIYSFQINQQGKLNPRIVTPALTDQAAYSRVIRILNIRSSGLKVFNLSTGQYEAVSLVQPVAIECPVMNQDRNSN</sequence>
<dbReference type="Proteomes" id="UP000185895">
    <property type="component" value="Unassembled WGS sequence"/>
</dbReference>
<keyword evidence="1" id="KW-0732">Signal</keyword>
<dbReference type="RefSeq" id="WP_070070922.1">
    <property type="nucleotide sequence ID" value="NZ_MKKK01000073.1"/>
</dbReference>
<proteinExistence type="predicted"/>
<name>A0A1E7QXD4_9GAMM</name>
<keyword evidence="3" id="KW-1185">Reference proteome</keyword>
<organism evidence="2 3">
    <name type="scientific">Acinetobacter qingfengensis</name>
    <dbReference type="NCBI Taxonomy" id="1262585"/>
    <lineage>
        <taxon>Bacteria</taxon>
        <taxon>Pseudomonadati</taxon>
        <taxon>Pseudomonadota</taxon>
        <taxon>Gammaproteobacteria</taxon>
        <taxon>Moraxellales</taxon>
        <taxon>Moraxellaceae</taxon>
        <taxon>Acinetobacter</taxon>
    </lineage>
</organism>
<dbReference type="AlphaFoldDB" id="A0A1E7QXD4"/>
<accession>A0A1E7QXD4</accession>
<evidence type="ECO:0000313" key="3">
    <source>
        <dbReference type="Proteomes" id="UP000185895"/>
    </source>
</evidence>
<reference evidence="2 3" key="1">
    <citation type="submission" date="2016-09" db="EMBL/GenBank/DDBJ databases">
        <authorList>
            <person name="Capua I."/>
            <person name="De Benedictis P."/>
            <person name="Joannis T."/>
            <person name="Lombin L.H."/>
            <person name="Cattoli G."/>
        </authorList>
    </citation>
    <scope>NUCLEOTIDE SEQUENCE [LARGE SCALE GENOMIC DNA]</scope>
    <source>
        <strain evidence="2 3">ANC 4671</strain>
    </source>
</reference>
<comment type="caution">
    <text evidence="2">The sequence shown here is derived from an EMBL/GenBank/DDBJ whole genome shotgun (WGS) entry which is preliminary data.</text>
</comment>